<sequence length="97" mass="10449">MRTGEITKAQQKAFAAFGNDVEPVAVADLVAELTDAHLKALANGDASHLAASGVREAAPSRRDGHGMCGRREEYETPGATLPRGGERRRGETRYRRS</sequence>
<evidence type="ECO:0000313" key="2">
    <source>
        <dbReference type="EMBL" id="GAA1949506.1"/>
    </source>
</evidence>
<evidence type="ECO:0000256" key="1">
    <source>
        <dbReference type="SAM" id="MobiDB-lite"/>
    </source>
</evidence>
<name>A0ABN2QCB1_9PSEU</name>
<accession>A0ABN2QCB1</accession>
<feature type="region of interest" description="Disordered" evidence="1">
    <location>
        <begin position="48"/>
        <end position="97"/>
    </location>
</feature>
<dbReference type="EMBL" id="BAAANN010000005">
    <property type="protein sequence ID" value="GAA1949506.1"/>
    <property type="molecule type" value="Genomic_DNA"/>
</dbReference>
<evidence type="ECO:0000313" key="3">
    <source>
        <dbReference type="Proteomes" id="UP001501116"/>
    </source>
</evidence>
<comment type="caution">
    <text evidence="2">The sequence shown here is derived from an EMBL/GenBank/DDBJ whole genome shotgun (WGS) entry which is preliminary data.</text>
</comment>
<proteinExistence type="predicted"/>
<reference evidence="2 3" key="1">
    <citation type="journal article" date="2019" name="Int. J. Syst. Evol. Microbiol.">
        <title>The Global Catalogue of Microorganisms (GCM) 10K type strain sequencing project: providing services to taxonomists for standard genome sequencing and annotation.</title>
        <authorList>
            <consortium name="The Broad Institute Genomics Platform"/>
            <consortium name="The Broad Institute Genome Sequencing Center for Infectious Disease"/>
            <person name="Wu L."/>
            <person name="Ma J."/>
        </authorList>
    </citation>
    <scope>NUCLEOTIDE SEQUENCE [LARGE SCALE GENOMIC DNA]</scope>
    <source>
        <strain evidence="2 3">JCM 14545</strain>
    </source>
</reference>
<protein>
    <submittedName>
        <fullName evidence="2">Uncharacterized protein</fullName>
    </submittedName>
</protein>
<keyword evidence="3" id="KW-1185">Reference proteome</keyword>
<organism evidence="2 3">
    <name type="scientific">Amycolatopsis minnesotensis</name>
    <dbReference type="NCBI Taxonomy" id="337894"/>
    <lineage>
        <taxon>Bacteria</taxon>
        <taxon>Bacillati</taxon>
        <taxon>Actinomycetota</taxon>
        <taxon>Actinomycetes</taxon>
        <taxon>Pseudonocardiales</taxon>
        <taxon>Pseudonocardiaceae</taxon>
        <taxon>Amycolatopsis</taxon>
    </lineage>
</organism>
<dbReference type="Proteomes" id="UP001501116">
    <property type="component" value="Unassembled WGS sequence"/>
</dbReference>
<gene>
    <name evidence="2" type="ORF">GCM10009754_17660</name>
</gene>
<feature type="compositionally biased region" description="Basic and acidic residues" evidence="1">
    <location>
        <begin position="58"/>
        <end position="74"/>
    </location>
</feature>
<feature type="compositionally biased region" description="Basic and acidic residues" evidence="1">
    <location>
        <begin position="84"/>
        <end position="97"/>
    </location>
</feature>
<dbReference type="RefSeq" id="WP_344415466.1">
    <property type="nucleotide sequence ID" value="NZ_BAAANN010000005.1"/>
</dbReference>